<comment type="similarity">
    <text evidence="1">Belongs to the chaperonin (HSP60) family.</text>
</comment>
<dbReference type="PANTHER" id="PTHR45633">
    <property type="entry name" value="60 KDA HEAT SHOCK PROTEIN, MITOCHONDRIAL"/>
    <property type="match status" value="1"/>
</dbReference>
<keyword evidence="4" id="KW-1185">Reference proteome</keyword>
<evidence type="ECO:0000313" key="4">
    <source>
        <dbReference type="Proteomes" id="UP000250235"/>
    </source>
</evidence>
<dbReference type="OrthoDB" id="1733909at2759"/>
<dbReference type="Gene3D" id="3.30.260.10">
    <property type="entry name" value="TCP-1-like chaperonin intermediate domain"/>
    <property type="match status" value="1"/>
</dbReference>
<proteinExistence type="inferred from homology"/>
<dbReference type="EMBL" id="KV018466">
    <property type="protein sequence ID" value="KZV17050.1"/>
    <property type="molecule type" value="Genomic_DNA"/>
</dbReference>
<sequence>MNAMDLRRGISMAVDAVVTNLKSRTTMISTSEEITQVGTVSANGEREIGELIAKAMEKVGKIGVITIQDGKTWFNELEVGEGMKLDSEPNLQNLVGSIDNPENLEFVELDCLGEQKEIASETSEAFWWC</sequence>
<reference evidence="3 4" key="1">
    <citation type="journal article" date="2015" name="Proc. Natl. Acad. Sci. U.S.A.">
        <title>The resurrection genome of Boea hygrometrica: A blueprint for survival of dehydration.</title>
        <authorList>
            <person name="Xiao L."/>
            <person name="Yang G."/>
            <person name="Zhang L."/>
            <person name="Yang X."/>
            <person name="Zhao S."/>
            <person name="Ji Z."/>
            <person name="Zhou Q."/>
            <person name="Hu M."/>
            <person name="Wang Y."/>
            <person name="Chen M."/>
            <person name="Xu Y."/>
            <person name="Jin H."/>
            <person name="Xiao X."/>
            <person name="Hu G."/>
            <person name="Bao F."/>
            <person name="Hu Y."/>
            <person name="Wan P."/>
            <person name="Li L."/>
            <person name="Deng X."/>
            <person name="Kuang T."/>
            <person name="Xiang C."/>
            <person name="Zhu J.K."/>
            <person name="Oliver M.J."/>
            <person name="He Y."/>
        </authorList>
    </citation>
    <scope>NUCLEOTIDE SEQUENCE [LARGE SCALE GENOMIC DNA]</scope>
    <source>
        <strain evidence="4">cv. XS01</strain>
    </source>
</reference>
<keyword evidence="2" id="KW-0143">Chaperone</keyword>
<dbReference type="GO" id="GO:0140662">
    <property type="term" value="F:ATP-dependent protein folding chaperone"/>
    <property type="evidence" value="ECO:0007669"/>
    <property type="project" value="InterPro"/>
</dbReference>
<dbReference type="AlphaFoldDB" id="A0A2Z7ADG9"/>
<evidence type="ECO:0000256" key="2">
    <source>
        <dbReference type="ARBA" id="ARBA00023186"/>
    </source>
</evidence>
<organism evidence="3 4">
    <name type="scientific">Dorcoceras hygrometricum</name>
    <dbReference type="NCBI Taxonomy" id="472368"/>
    <lineage>
        <taxon>Eukaryota</taxon>
        <taxon>Viridiplantae</taxon>
        <taxon>Streptophyta</taxon>
        <taxon>Embryophyta</taxon>
        <taxon>Tracheophyta</taxon>
        <taxon>Spermatophyta</taxon>
        <taxon>Magnoliopsida</taxon>
        <taxon>eudicotyledons</taxon>
        <taxon>Gunneridae</taxon>
        <taxon>Pentapetalae</taxon>
        <taxon>asterids</taxon>
        <taxon>lamiids</taxon>
        <taxon>Lamiales</taxon>
        <taxon>Gesneriaceae</taxon>
        <taxon>Didymocarpoideae</taxon>
        <taxon>Trichosporeae</taxon>
        <taxon>Loxocarpinae</taxon>
        <taxon>Dorcoceras</taxon>
    </lineage>
</organism>
<dbReference type="InterPro" id="IPR027410">
    <property type="entry name" value="TCP-1-like_intermed_sf"/>
</dbReference>
<accession>A0A2Z7ADG9</accession>
<dbReference type="GO" id="GO:0042026">
    <property type="term" value="P:protein refolding"/>
    <property type="evidence" value="ECO:0007669"/>
    <property type="project" value="InterPro"/>
</dbReference>
<dbReference type="InterPro" id="IPR001844">
    <property type="entry name" value="Cpn60/GroEL"/>
</dbReference>
<gene>
    <name evidence="3" type="ORF">F511_12380</name>
</gene>
<evidence type="ECO:0000256" key="1">
    <source>
        <dbReference type="ARBA" id="ARBA00006607"/>
    </source>
</evidence>
<name>A0A2Z7ADG9_9LAMI</name>
<evidence type="ECO:0000313" key="3">
    <source>
        <dbReference type="EMBL" id="KZV17050.1"/>
    </source>
</evidence>
<protein>
    <submittedName>
        <fullName evidence="3">Uncharacterized protein</fullName>
    </submittedName>
</protein>
<dbReference type="Proteomes" id="UP000250235">
    <property type="component" value="Unassembled WGS sequence"/>
</dbReference>
<dbReference type="SUPFAM" id="SSF54849">
    <property type="entry name" value="GroEL-intermediate domain like"/>
    <property type="match status" value="1"/>
</dbReference>